<dbReference type="RefSeq" id="WP_143337511.1">
    <property type="nucleotide sequence ID" value="NZ_FXAR01000002.1"/>
</dbReference>
<reference evidence="2 5" key="3">
    <citation type="journal article" date="2020" name="Biotechnol. Biofuels">
        <title>New insights from the biogas microbiome by comprehensive genome-resolved metagenomics of nearly 1600 species originating from multiple anaerobic digesters.</title>
        <authorList>
            <person name="Campanaro S."/>
            <person name="Treu L."/>
            <person name="Rodriguez-R L.M."/>
            <person name="Kovalovszki A."/>
            <person name="Ziels R.M."/>
            <person name="Maus I."/>
            <person name="Zhu X."/>
            <person name="Kougias P.G."/>
            <person name="Basile A."/>
            <person name="Luo G."/>
            <person name="Schluter A."/>
            <person name="Konstantinidis K.T."/>
            <person name="Angelidaki I."/>
        </authorList>
    </citation>
    <scope>NUCLEOTIDE SEQUENCE [LARGE SCALE GENOMIC DNA]</scope>
    <source>
        <strain evidence="2">AS23ysBPME_344</strain>
    </source>
</reference>
<evidence type="ECO:0000313" key="4">
    <source>
        <dbReference type="Proteomes" id="UP000193309"/>
    </source>
</evidence>
<dbReference type="OrthoDB" id="4421423at2"/>
<feature type="compositionally biased region" description="Pro residues" evidence="1">
    <location>
        <begin position="79"/>
        <end position="88"/>
    </location>
</feature>
<dbReference type="InterPro" id="IPR028037">
    <property type="entry name" value="Antitoxin_Rv0909/MT0933"/>
</dbReference>
<dbReference type="Pfam" id="PF14013">
    <property type="entry name" value="MT0933_antitox"/>
    <property type="match status" value="1"/>
</dbReference>
<proteinExistence type="predicted"/>
<feature type="region of interest" description="Disordered" evidence="1">
    <location>
        <begin position="1"/>
        <end position="88"/>
    </location>
</feature>
<dbReference type="Proteomes" id="UP000568696">
    <property type="component" value="Unassembled WGS sequence"/>
</dbReference>
<evidence type="ECO:0000313" key="2">
    <source>
        <dbReference type="EMBL" id="NLP39697.1"/>
    </source>
</evidence>
<reference evidence="4" key="2">
    <citation type="submission" date="2017-04" db="EMBL/GenBank/DDBJ databases">
        <authorList>
            <person name="Varghese N."/>
            <person name="Submissions S."/>
        </authorList>
    </citation>
    <scope>NUCLEOTIDE SEQUENCE [LARGE SCALE GENOMIC DNA]</scope>
    <source>
        <strain evidence="4">VDS</strain>
    </source>
</reference>
<dbReference type="Proteomes" id="UP000193309">
    <property type="component" value="Unassembled WGS sequence"/>
</dbReference>
<evidence type="ECO:0000256" key="1">
    <source>
        <dbReference type="SAM" id="MobiDB-lite"/>
    </source>
</evidence>
<accession>A0A1X7IQS9</accession>
<name>A0A1X7IQS9_9CORY</name>
<dbReference type="STRING" id="1610489.SAMN06295981_0869"/>
<evidence type="ECO:0000313" key="5">
    <source>
        <dbReference type="Proteomes" id="UP000568696"/>
    </source>
</evidence>
<evidence type="ECO:0000313" key="3">
    <source>
        <dbReference type="EMBL" id="SMG17103.1"/>
    </source>
</evidence>
<dbReference type="EMBL" id="JAAYSN010000221">
    <property type="protein sequence ID" value="NLP39697.1"/>
    <property type="molecule type" value="Genomic_DNA"/>
</dbReference>
<protein>
    <submittedName>
        <fullName evidence="2 3">Antitoxin</fullName>
    </submittedName>
</protein>
<reference evidence="3" key="1">
    <citation type="submission" date="2017-04" db="EMBL/GenBank/DDBJ databases">
        <authorList>
            <person name="Afonso C.L."/>
            <person name="Miller P.J."/>
            <person name="Scott M.A."/>
            <person name="Spackman E."/>
            <person name="Goraichik I."/>
            <person name="Dimitrov K.M."/>
            <person name="Suarez D.L."/>
            <person name="Swayne D.E."/>
        </authorList>
    </citation>
    <scope>NUCLEOTIDE SEQUENCE [LARGE SCALE GENOMIC DNA]</scope>
    <source>
        <strain evidence="3">VDS</strain>
    </source>
</reference>
<dbReference type="AlphaFoldDB" id="A0A1X7IQS9"/>
<organism evidence="3 4">
    <name type="scientific">Corynebacterium pollutisoli</name>
    <dbReference type="NCBI Taxonomy" id="1610489"/>
    <lineage>
        <taxon>Bacteria</taxon>
        <taxon>Bacillati</taxon>
        <taxon>Actinomycetota</taxon>
        <taxon>Actinomycetes</taxon>
        <taxon>Mycobacteriales</taxon>
        <taxon>Corynebacteriaceae</taxon>
        <taxon>Corynebacterium</taxon>
    </lineage>
</organism>
<gene>
    <name evidence="2" type="ORF">GX356_08285</name>
    <name evidence="3" type="ORF">SAMN06295981_0869</name>
</gene>
<feature type="compositionally biased region" description="Basic and acidic residues" evidence="1">
    <location>
        <begin position="7"/>
        <end position="59"/>
    </location>
</feature>
<dbReference type="EMBL" id="FXAR01000002">
    <property type="protein sequence ID" value="SMG17103.1"/>
    <property type="molecule type" value="Genomic_DNA"/>
</dbReference>
<keyword evidence="4" id="KW-1185">Reference proteome</keyword>
<sequence>MSIFENAKNKANDYLKSEEGERRTDEFLDDAQRRATDRFGEDKADHIQKARDAVDDRIGSNRPNAEQQADPGDLADPNQPSPDTPPAR</sequence>